<sequence length="94" mass="10292">MHTISDIFITFKSFSNYVDPKLDVKDVDGDTLTFNIVQTPSAESTYFAINQSTGVITHALNYDVDNGVHPSVVTLKVVCVDAGGLTGYLQLLFF</sequence>
<accession>A0A9D4DDB6</accession>
<dbReference type="SUPFAM" id="SSF49313">
    <property type="entry name" value="Cadherin-like"/>
    <property type="match status" value="1"/>
</dbReference>
<name>A0A9D4DDB6_DREPO</name>
<reference evidence="1" key="2">
    <citation type="submission" date="2020-11" db="EMBL/GenBank/DDBJ databases">
        <authorList>
            <person name="McCartney M.A."/>
            <person name="Auch B."/>
            <person name="Kono T."/>
            <person name="Mallez S."/>
            <person name="Becker A."/>
            <person name="Gohl D.M."/>
            <person name="Silverstein K.A.T."/>
            <person name="Koren S."/>
            <person name="Bechman K.B."/>
            <person name="Herman A."/>
            <person name="Abrahante J.E."/>
            <person name="Garbe J."/>
        </authorList>
    </citation>
    <scope>NUCLEOTIDE SEQUENCE</scope>
    <source>
        <strain evidence="1">Duluth1</strain>
        <tissue evidence="1">Whole animal</tissue>
    </source>
</reference>
<organism evidence="1 2">
    <name type="scientific">Dreissena polymorpha</name>
    <name type="common">Zebra mussel</name>
    <name type="synonym">Mytilus polymorpha</name>
    <dbReference type="NCBI Taxonomy" id="45954"/>
    <lineage>
        <taxon>Eukaryota</taxon>
        <taxon>Metazoa</taxon>
        <taxon>Spiralia</taxon>
        <taxon>Lophotrochozoa</taxon>
        <taxon>Mollusca</taxon>
        <taxon>Bivalvia</taxon>
        <taxon>Autobranchia</taxon>
        <taxon>Heteroconchia</taxon>
        <taxon>Euheterodonta</taxon>
        <taxon>Imparidentia</taxon>
        <taxon>Neoheterodontei</taxon>
        <taxon>Myida</taxon>
        <taxon>Dreissenoidea</taxon>
        <taxon>Dreissenidae</taxon>
        <taxon>Dreissena</taxon>
    </lineage>
</organism>
<dbReference type="Gene3D" id="2.60.40.60">
    <property type="entry name" value="Cadherins"/>
    <property type="match status" value="1"/>
</dbReference>
<dbReference type="EMBL" id="JAIWYP010000010">
    <property type="protein sequence ID" value="KAH3747254.1"/>
    <property type="molecule type" value="Genomic_DNA"/>
</dbReference>
<dbReference type="AlphaFoldDB" id="A0A9D4DDB6"/>
<dbReference type="Proteomes" id="UP000828390">
    <property type="component" value="Unassembled WGS sequence"/>
</dbReference>
<gene>
    <name evidence="1" type="ORF">DPMN_181677</name>
</gene>
<keyword evidence="2" id="KW-1185">Reference proteome</keyword>
<dbReference type="InterPro" id="IPR015919">
    <property type="entry name" value="Cadherin-like_sf"/>
</dbReference>
<dbReference type="GO" id="GO:0016020">
    <property type="term" value="C:membrane"/>
    <property type="evidence" value="ECO:0007669"/>
    <property type="project" value="InterPro"/>
</dbReference>
<comment type="caution">
    <text evidence="1">The sequence shown here is derived from an EMBL/GenBank/DDBJ whole genome shotgun (WGS) entry which is preliminary data.</text>
</comment>
<evidence type="ECO:0000313" key="1">
    <source>
        <dbReference type="EMBL" id="KAH3747254.1"/>
    </source>
</evidence>
<dbReference type="GO" id="GO:0005509">
    <property type="term" value="F:calcium ion binding"/>
    <property type="evidence" value="ECO:0007669"/>
    <property type="project" value="InterPro"/>
</dbReference>
<evidence type="ECO:0000313" key="2">
    <source>
        <dbReference type="Proteomes" id="UP000828390"/>
    </source>
</evidence>
<proteinExistence type="predicted"/>
<protein>
    <recommendedName>
        <fullName evidence="3">Cadherin domain-containing protein</fullName>
    </recommendedName>
</protein>
<reference evidence="1" key="1">
    <citation type="journal article" date="2019" name="bioRxiv">
        <title>The Genome of the Zebra Mussel, Dreissena polymorpha: A Resource for Invasive Species Research.</title>
        <authorList>
            <person name="McCartney M.A."/>
            <person name="Auch B."/>
            <person name="Kono T."/>
            <person name="Mallez S."/>
            <person name="Zhang Y."/>
            <person name="Obille A."/>
            <person name="Becker A."/>
            <person name="Abrahante J.E."/>
            <person name="Garbe J."/>
            <person name="Badalamenti J.P."/>
            <person name="Herman A."/>
            <person name="Mangelson H."/>
            <person name="Liachko I."/>
            <person name="Sullivan S."/>
            <person name="Sone E.D."/>
            <person name="Koren S."/>
            <person name="Silverstein K.A.T."/>
            <person name="Beckman K.B."/>
            <person name="Gohl D.M."/>
        </authorList>
    </citation>
    <scope>NUCLEOTIDE SEQUENCE</scope>
    <source>
        <strain evidence="1">Duluth1</strain>
        <tissue evidence="1">Whole animal</tissue>
    </source>
</reference>
<evidence type="ECO:0008006" key="3">
    <source>
        <dbReference type="Google" id="ProtNLM"/>
    </source>
</evidence>